<dbReference type="Proteomes" id="UP000202511">
    <property type="component" value="Segment"/>
</dbReference>
<dbReference type="RefSeq" id="YP_009120181.1">
    <property type="nucleotide sequence ID" value="NC_026440.1"/>
</dbReference>
<dbReference type="KEGG" id="vg:23462863"/>
<dbReference type="EMBL" id="KP136319">
    <property type="protein sequence ID" value="AJF97946.1"/>
    <property type="molecule type" value="Genomic_DNA"/>
</dbReference>
<dbReference type="GeneID" id="23462863"/>
<accession>A0A0B5JAI3</accession>
<name>A0A0B5JAI3_9VIRU</name>
<evidence type="ECO:0000313" key="1">
    <source>
        <dbReference type="EMBL" id="AJF97946.1"/>
    </source>
</evidence>
<evidence type="ECO:0000313" key="2">
    <source>
        <dbReference type="Proteomes" id="UP000202511"/>
    </source>
</evidence>
<sequence length="136" mass="15084">MRVRPSLSLVGIAFSLLAGARAAPPFQGPLFFVGVFCVDGPLCSPCPLLFWHFSASLGRPLWTAHRFWGGGGGDQEDKLPFASARVCLLFLHAHPCVVVNRRRALAPQWSRGARQTVQRKENGEKINFIYYIEKCA</sequence>
<proteinExistence type="predicted"/>
<organism evidence="1 2">
    <name type="scientific">Pandoravirus inopinatum</name>
    <dbReference type="NCBI Taxonomy" id="1605721"/>
    <lineage>
        <taxon>Viruses</taxon>
        <taxon>Pandoravirus</taxon>
    </lineage>
</organism>
<protein>
    <submittedName>
        <fullName evidence="1">Uncharacterized protein</fullName>
    </submittedName>
</protein>
<reference evidence="1 2" key="1">
    <citation type="journal article" date="2015" name="Parasitol. Res.">
        <title>Viruses in close associations with free-living amoebae.</title>
        <authorList>
            <person name="Scheid P."/>
        </authorList>
    </citation>
    <scope>NUCLEOTIDE SEQUENCE [LARGE SCALE GENOMIC DNA]</scope>
    <source>
        <strain evidence="1">KlaHel</strain>
    </source>
</reference>